<dbReference type="PANTHER" id="PTHR30136:SF34">
    <property type="entry name" value="TRANSCRIPTIONAL REGULATOR"/>
    <property type="match status" value="1"/>
</dbReference>
<dbReference type="SUPFAM" id="SSF46785">
    <property type="entry name" value="Winged helix' DNA-binding domain"/>
    <property type="match status" value="2"/>
</dbReference>
<dbReference type="GO" id="GO:0046278">
    <property type="term" value="P:3,4-dihydroxybenzoate metabolic process"/>
    <property type="evidence" value="ECO:0007669"/>
    <property type="project" value="InterPro"/>
</dbReference>
<evidence type="ECO:0000256" key="2">
    <source>
        <dbReference type="ARBA" id="ARBA00023125"/>
    </source>
</evidence>
<dbReference type="Pfam" id="PF09339">
    <property type="entry name" value="HTH_IclR"/>
    <property type="match status" value="2"/>
</dbReference>
<dbReference type="Proteomes" id="UP000646776">
    <property type="component" value="Unassembled WGS sequence"/>
</dbReference>
<dbReference type="Pfam" id="PF01614">
    <property type="entry name" value="IclR_C"/>
    <property type="match status" value="2"/>
</dbReference>
<evidence type="ECO:0000313" key="7">
    <source>
        <dbReference type="EMBL" id="GGT32931.1"/>
    </source>
</evidence>
<evidence type="ECO:0000259" key="6">
    <source>
        <dbReference type="PROSITE" id="PS51078"/>
    </source>
</evidence>
<dbReference type="GO" id="GO:0003700">
    <property type="term" value="F:DNA-binding transcription factor activity"/>
    <property type="evidence" value="ECO:0007669"/>
    <property type="project" value="TreeGrafter"/>
</dbReference>
<dbReference type="PROSITE" id="PS51077">
    <property type="entry name" value="HTH_ICLR"/>
    <property type="match status" value="2"/>
</dbReference>
<organism evidence="7 8">
    <name type="scientific">Streptomyces phaeofaciens</name>
    <dbReference type="NCBI Taxonomy" id="68254"/>
    <lineage>
        <taxon>Bacteria</taxon>
        <taxon>Bacillati</taxon>
        <taxon>Actinomycetota</taxon>
        <taxon>Actinomycetes</taxon>
        <taxon>Kitasatosporales</taxon>
        <taxon>Streptomycetaceae</taxon>
        <taxon>Streptomyces</taxon>
    </lineage>
</organism>
<dbReference type="SMART" id="SM00346">
    <property type="entry name" value="HTH_ICLR"/>
    <property type="match status" value="2"/>
</dbReference>
<evidence type="ECO:0000256" key="3">
    <source>
        <dbReference type="ARBA" id="ARBA00023163"/>
    </source>
</evidence>
<evidence type="ECO:0000259" key="5">
    <source>
        <dbReference type="PROSITE" id="PS51077"/>
    </source>
</evidence>
<dbReference type="Gene3D" id="1.10.10.10">
    <property type="entry name" value="Winged helix-like DNA-binding domain superfamily/Winged helix DNA-binding domain"/>
    <property type="match status" value="2"/>
</dbReference>
<feature type="domain" description="HTH iclR-type" evidence="5">
    <location>
        <begin position="18"/>
        <end position="80"/>
    </location>
</feature>
<dbReference type="InterPro" id="IPR050707">
    <property type="entry name" value="HTH_MetabolicPath_Reg"/>
</dbReference>
<feature type="region of interest" description="Disordered" evidence="4">
    <location>
        <begin position="266"/>
        <end position="287"/>
    </location>
</feature>
<keyword evidence="2" id="KW-0238">DNA-binding</keyword>
<feature type="domain" description="IclR-ED" evidence="6">
    <location>
        <begin position="358"/>
        <end position="543"/>
    </location>
</feature>
<keyword evidence="8" id="KW-1185">Reference proteome</keyword>
<dbReference type="GO" id="GO:0003677">
    <property type="term" value="F:DNA binding"/>
    <property type="evidence" value="ECO:0007669"/>
    <property type="project" value="UniProtKB-KW"/>
</dbReference>
<feature type="domain" description="HTH iclR-type" evidence="5">
    <location>
        <begin position="297"/>
        <end position="364"/>
    </location>
</feature>
<gene>
    <name evidence="7" type="ORF">GCM10010226_06490</name>
</gene>
<dbReference type="InterPro" id="IPR029016">
    <property type="entry name" value="GAF-like_dom_sf"/>
</dbReference>
<name>A0A918H1R3_9ACTN</name>
<dbReference type="EMBL" id="BMSA01000001">
    <property type="protein sequence ID" value="GGT32931.1"/>
    <property type="molecule type" value="Genomic_DNA"/>
</dbReference>
<dbReference type="GO" id="GO:0045892">
    <property type="term" value="P:negative regulation of DNA-templated transcription"/>
    <property type="evidence" value="ECO:0007669"/>
    <property type="project" value="TreeGrafter"/>
</dbReference>
<dbReference type="InterPro" id="IPR012794">
    <property type="entry name" value="PcaR_PcaU"/>
</dbReference>
<dbReference type="Gene3D" id="3.30.450.40">
    <property type="match status" value="2"/>
</dbReference>
<evidence type="ECO:0000313" key="8">
    <source>
        <dbReference type="Proteomes" id="UP000646776"/>
    </source>
</evidence>
<dbReference type="GO" id="GO:0045893">
    <property type="term" value="P:positive regulation of DNA-templated transcription"/>
    <property type="evidence" value="ECO:0007669"/>
    <property type="project" value="InterPro"/>
</dbReference>
<comment type="caution">
    <text evidence="7">The sequence shown here is derived from an EMBL/GenBank/DDBJ whole genome shotgun (WGS) entry which is preliminary data.</text>
</comment>
<dbReference type="InterPro" id="IPR005471">
    <property type="entry name" value="Tscrpt_reg_IclR_N"/>
</dbReference>
<reference evidence="7" key="2">
    <citation type="submission" date="2020-09" db="EMBL/GenBank/DDBJ databases">
        <authorList>
            <person name="Sun Q."/>
            <person name="Ohkuma M."/>
        </authorList>
    </citation>
    <scope>NUCLEOTIDE SEQUENCE</scope>
    <source>
        <strain evidence="7">JCM 4125</strain>
    </source>
</reference>
<accession>A0A918H1R3</accession>
<dbReference type="RefSeq" id="WP_229870059.1">
    <property type="nucleotide sequence ID" value="NZ_BMSA01000001.1"/>
</dbReference>
<reference evidence="7" key="1">
    <citation type="journal article" date="2014" name="Int. J. Syst. Evol. Microbiol.">
        <title>Complete genome sequence of Corynebacterium casei LMG S-19264T (=DSM 44701T), isolated from a smear-ripened cheese.</title>
        <authorList>
            <consortium name="US DOE Joint Genome Institute (JGI-PGF)"/>
            <person name="Walter F."/>
            <person name="Albersmeier A."/>
            <person name="Kalinowski J."/>
            <person name="Ruckert C."/>
        </authorList>
    </citation>
    <scope>NUCLEOTIDE SEQUENCE</scope>
    <source>
        <strain evidence="7">JCM 4125</strain>
    </source>
</reference>
<dbReference type="InterPro" id="IPR036388">
    <property type="entry name" value="WH-like_DNA-bd_sf"/>
</dbReference>
<keyword evidence="3" id="KW-0804">Transcription</keyword>
<keyword evidence="1" id="KW-0805">Transcription regulation</keyword>
<dbReference type="SUPFAM" id="SSF55781">
    <property type="entry name" value="GAF domain-like"/>
    <property type="match status" value="2"/>
</dbReference>
<dbReference type="AlphaFoldDB" id="A0A918H1R3"/>
<dbReference type="PROSITE" id="PS51078">
    <property type="entry name" value="ICLR_ED"/>
    <property type="match status" value="2"/>
</dbReference>
<sequence length="553" mass="59188">MISPADSPPAPTAPAVAVAPLMRGIDVLRRLTEADGTMSLRDLSYATGLPRATVDRIAATLAHMGYVRLDGRDVALLPGVMELGNAYLAAVRLPELLGPHVRALADDLDESVSLVVPDGTELRMIHQVKHRRAMTLCFGIGDVLSVERAAPGALIAAEWPAQTWAEWSEKSAAPADHETRAVPSGERWRAAFTPELCAEAARHGWAEDDQRIEPGLVALGAAVRDPHGRQVCAVSVVSHTSRHDVASLRDAALRKLRRTVAEMEETLRHAPAPSTEPQSGTATWTGTSKQVMGREFVESLARGLTVVTAFGAGRDTLTVADAARATGLVRATARRALLTLEHLGYVVAEGRAFRPTPRILELGFPPLSRISLAELAQPHIEALGGRVHDSASMAVLEGGDIRYTGRAAVYRVMSVNITVGTRFPAYATSMGRVLLAGLPPGERTAVLDGGEPLRPLTVRTVTDRGQLDELLDRVAEQGFALTDGELETGLRSIAVPVRDRAGRVVAAVNVAMHSGRRTEEECLDEVLPQLRATVSRIETDLATAARFVTVPVV</sequence>
<feature type="compositionally biased region" description="Polar residues" evidence="4">
    <location>
        <begin position="275"/>
        <end position="287"/>
    </location>
</feature>
<protein>
    <submittedName>
        <fullName evidence="7">Transcriptional regulator</fullName>
    </submittedName>
</protein>
<dbReference type="InterPro" id="IPR036390">
    <property type="entry name" value="WH_DNA-bd_sf"/>
</dbReference>
<dbReference type="PANTHER" id="PTHR30136">
    <property type="entry name" value="HELIX-TURN-HELIX TRANSCRIPTIONAL REGULATOR, ICLR FAMILY"/>
    <property type="match status" value="1"/>
</dbReference>
<proteinExistence type="predicted"/>
<dbReference type="InterPro" id="IPR014757">
    <property type="entry name" value="Tscrpt_reg_IclR_C"/>
</dbReference>
<evidence type="ECO:0000256" key="1">
    <source>
        <dbReference type="ARBA" id="ARBA00023015"/>
    </source>
</evidence>
<evidence type="ECO:0000256" key="4">
    <source>
        <dbReference type="SAM" id="MobiDB-lite"/>
    </source>
</evidence>
<feature type="domain" description="IclR-ED" evidence="6">
    <location>
        <begin position="79"/>
        <end position="269"/>
    </location>
</feature>
<dbReference type="NCBIfam" id="TIGR02431">
    <property type="entry name" value="pcaR_pcaU"/>
    <property type="match status" value="1"/>
</dbReference>